<dbReference type="PROSITE" id="PS51517">
    <property type="entry name" value="NDT80"/>
    <property type="match status" value="1"/>
</dbReference>
<gene>
    <name evidence="5" type="ORF">BO86DRAFT_209216</name>
</gene>
<sequence>MDTTDPAKDTSHTHGQTSIEEDHTSRRNPHESSPSLGSPHSPVPPEYRSVTSSHTGMDSRHLDIEPVPCPLFTEPEIYYNVTIGSKDVVQPRFDASIRKGFFQDNNGRWTGYRRNYFSVSCVVYVPTAIDDGLFIQPNGADAKRIQGFSVTISAISHGKDGEVAQELIQHTPRRDKPSERRPQRLPLFPFIPDTTDRERAGRSDHTSIPRSNTLQSNETGEARPVFHTFERVRFQKAAANNGKRRAAQQYYNLIVELHVQVSSGGNERDLQWLRIARRTSEPLIIRGRSPGHTRTYGRTCLLLWTIPVASDRK</sequence>
<dbReference type="GO" id="GO:0051321">
    <property type="term" value="P:meiotic cell cycle"/>
    <property type="evidence" value="ECO:0007669"/>
    <property type="project" value="TreeGrafter"/>
</dbReference>
<dbReference type="InterPro" id="IPR008967">
    <property type="entry name" value="p53-like_TF_DNA-bd_sf"/>
</dbReference>
<evidence type="ECO:0000313" key="6">
    <source>
        <dbReference type="Proteomes" id="UP000249497"/>
    </source>
</evidence>
<dbReference type="AlphaFoldDB" id="A0A8T8X9X2"/>
<feature type="region of interest" description="Disordered" evidence="3">
    <location>
        <begin position="169"/>
        <end position="220"/>
    </location>
</feature>
<feature type="compositionally biased region" description="Basic and acidic residues" evidence="3">
    <location>
        <begin position="172"/>
        <end position="182"/>
    </location>
</feature>
<dbReference type="GeneID" id="37170512"/>
<evidence type="ECO:0000313" key="5">
    <source>
        <dbReference type="EMBL" id="RAH84881.1"/>
    </source>
</evidence>
<dbReference type="Proteomes" id="UP000249497">
    <property type="component" value="Unassembled WGS sequence"/>
</dbReference>
<dbReference type="GO" id="GO:0003700">
    <property type="term" value="F:DNA-binding transcription factor activity"/>
    <property type="evidence" value="ECO:0007669"/>
    <property type="project" value="UniProtKB-UniRule"/>
</dbReference>
<accession>A0A8T8X9X2</accession>
<feature type="domain" description="NDT80" evidence="4">
    <location>
        <begin position="35"/>
        <end position="297"/>
    </location>
</feature>
<dbReference type="GO" id="GO:0003677">
    <property type="term" value="F:DNA binding"/>
    <property type="evidence" value="ECO:0007669"/>
    <property type="project" value="UniProtKB-KW"/>
</dbReference>
<dbReference type="EMBL" id="KZ824776">
    <property type="protein sequence ID" value="RAH84881.1"/>
    <property type="molecule type" value="Genomic_DNA"/>
</dbReference>
<name>A0A8T8X9X2_ASPJA</name>
<dbReference type="InterPro" id="IPR037141">
    <property type="entry name" value="NDT80_DNA-bd_dom_sf"/>
</dbReference>
<feature type="compositionally biased region" description="Basic and acidic residues" evidence="3">
    <location>
        <begin position="194"/>
        <end position="207"/>
    </location>
</feature>
<keyword evidence="1 2" id="KW-0238">DNA-binding</keyword>
<feature type="compositionally biased region" description="Basic and acidic residues" evidence="3">
    <location>
        <begin position="1"/>
        <end position="12"/>
    </location>
</feature>
<protein>
    <submittedName>
        <fullName evidence="5">p53-like transcription factor</fullName>
    </submittedName>
</protein>
<dbReference type="GO" id="GO:0000228">
    <property type="term" value="C:nuclear chromosome"/>
    <property type="evidence" value="ECO:0007669"/>
    <property type="project" value="TreeGrafter"/>
</dbReference>
<dbReference type="SUPFAM" id="SSF49417">
    <property type="entry name" value="p53-like transcription factors"/>
    <property type="match status" value="1"/>
</dbReference>
<evidence type="ECO:0000256" key="2">
    <source>
        <dbReference type="PROSITE-ProRule" id="PRU00850"/>
    </source>
</evidence>
<keyword evidence="6" id="KW-1185">Reference proteome</keyword>
<dbReference type="InterPro" id="IPR052605">
    <property type="entry name" value="Fungal_trans_regulator"/>
</dbReference>
<dbReference type="InterPro" id="IPR024061">
    <property type="entry name" value="NDT80_DNA-bd_dom"/>
</dbReference>
<feature type="region of interest" description="Disordered" evidence="3">
    <location>
        <begin position="1"/>
        <end position="62"/>
    </location>
</feature>
<evidence type="ECO:0000256" key="3">
    <source>
        <dbReference type="SAM" id="MobiDB-lite"/>
    </source>
</evidence>
<organism evidence="5 6">
    <name type="scientific">Aspergillus japonicus CBS 114.51</name>
    <dbReference type="NCBI Taxonomy" id="1448312"/>
    <lineage>
        <taxon>Eukaryota</taxon>
        <taxon>Fungi</taxon>
        <taxon>Dikarya</taxon>
        <taxon>Ascomycota</taxon>
        <taxon>Pezizomycotina</taxon>
        <taxon>Eurotiomycetes</taxon>
        <taxon>Eurotiomycetidae</taxon>
        <taxon>Eurotiales</taxon>
        <taxon>Aspergillaceae</taxon>
        <taxon>Aspergillus</taxon>
        <taxon>Aspergillus subgen. Circumdati</taxon>
    </lineage>
</organism>
<dbReference type="GO" id="GO:0045944">
    <property type="term" value="P:positive regulation of transcription by RNA polymerase II"/>
    <property type="evidence" value="ECO:0007669"/>
    <property type="project" value="TreeGrafter"/>
</dbReference>
<dbReference type="PANTHER" id="PTHR35144:SF2">
    <property type="entry name" value="MEIOSIS-SPECIFIC TRANSCRIPTION FACTOR NDT80"/>
    <property type="match status" value="1"/>
</dbReference>
<reference evidence="5 6" key="1">
    <citation type="submission" date="2018-02" db="EMBL/GenBank/DDBJ databases">
        <title>The genomes of Aspergillus section Nigri reveals drivers in fungal speciation.</title>
        <authorList>
            <consortium name="DOE Joint Genome Institute"/>
            <person name="Vesth T.C."/>
            <person name="Nybo J."/>
            <person name="Theobald S."/>
            <person name="Brandl J."/>
            <person name="Frisvad J.C."/>
            <person name="Nielsen K.F."/>
            <person name="Lyhne E.K."/>
            <person name="Kogle M.E."/>
            <person name="Kuo A."/>
            <person name="Riley R."/>
            <person name="Clum A."/>
            <person name="Nolan M."/>
            <person name="Lipzen A."/>
            <person name="Salamov A."/>
            <person name="Henrissat B."/>
            <person name="Wiebenga A."/>
            <person name="De vries R.P."/>
            <person name="Grigoriev I.V."/>
            <person name="Mortensen U.H."/>
            <person name="Andersen M.R."/>
            <person name="Baker S.E."/>
        </authorList>
    </citation>
    <scope>NUCLEOTIDE SEQUENCE [LARGE SCALE GENOMIC DNA]</scope>
    <source>
        <strain evidence="5 6">CBS 114.51</strain>
    </source>
</reference>
<dbReference type="PANTHER" id="PTHR35144">
    <property type="entry name" value="MEIOSIS-SPECIFIC TRANSCRIPTION FACTOR NDT80"/>
    <property type="match status" value="1"/>
</dbReference>
<evidence type="ECO:0000259" key="4">
    <source>
        <dbReference type="PROSITE" id="PS51517"/>
    </source>
</evidence>
<dbReference type="Gene3D" id="2.60.40.1390">
    <property type="entry name" value="NDT80 DNA-binding domain"/>
    <property type="match status" value="1"/>
</dbReference>
<feature type="DNA-binding region" description="NDT80" evidence="2">
    <location>
        <begin position="35"/>
        <end position="297"/>
    </location>
</feature>
<evidence type="ECO:0000256" key="1">
    <source>
        <dbReference type="ARBA" id="ARBA00023125"/>
    </source>
</evidence>
<feature type="compositionally biased region" description="Polar residues" evidence="3">
    <location>
        <begin position="208"/>
        <end position="219"/>
    </location>
</feature>
<dbReference type="Pfam" id="PF05224">
    <property type="entry name" value="NDT80_PhoG"/>
    <property type="match status" value="1"/>
</dbReference>
<feature type="compositionally biased region" description="Basic and acidic residues" evidence="3">
    <location>
        <begin position="20"/>
        <end position="30"/>
    </location>
</feature>
<proteinExistence type="predicted"/>
<dbReference type="OrthoDB" id="2288358at2759"/>
<dbReference type="RefSeq" id="XP_025530775.1">
    <property type="nucleotide sequence ID" value="XM_025666820.1"/>
</dbReference>